<dbReference type="GO" id="GO:0016653">
    <property type="term" value="F:oxidoreductase activity, acting on NAD(P)H, heme protein as acceptor"/>
    <property type="evidence" value="ECO:0007669"/>
    <property type="project" value="TreeGrafter"/>
</dbReference>
<evidence type="ECO:0000256" key="9">
    <source>
        <dbReference type="ARBA" id="ARBA00023136"/>
    </source>
</evidence>
<feature type="transmembrane region" description="Helical" evidence="12">
    <location>
        <begin position="356"/>
        <end position="376"/>
    </location>
</feature>
<comment type="catalytic activity">
    <reaction evidence="11">
        <text>Fe(II)-heme o + 2 A + H2O = Fe(II)-heme a + 2 AH2</text>
        <dbReference type="Rhea" id="RHEA:63388"/>
        <dbReference type="ChEBI" id="CHEBI:13193"/>
        <dbReference type="ChEBI" id="CHEBI:15377"/>
        <dbReference type="ChEBI" id="CHEBI:17499"/>
        <dbReference type="ChEBI" id="CHEBI:60530"/>
        <dbReference type="ChEBI" id="CHEBI:61715"/>
        <dbReference type="EC" id="1.17.99.9"/>
    </reaction>
    <physiologicalReaction direction="left-to-right" evidence="11">
        <dbReference type="Rhea" id="RHEA:63389"/>
    </physiologicalReaction>
</comment>
<dbReference type="HAMAP" id="MF_01665">
    <property type="entry name" value="HemeA_synth_type2"/>
    <property type="match status" value="1"/>
</dbReference>
<feature type="transmembrane region" description="Helical" evidence="12">
    <location>
        <begin position="94"/>
        <end position="112"/>
    </location>
</feature>
<feature type="transmembrane region" description="Helical" evidence="12">
    <location>
        <begin position="332"/>
        <end position="350"/>
    </location>
</feature>
<evidence type="ECO:0000256" key="12">
    <source>
        <dbReference type="SAM" id="Phobius"/>
    </source>
</evidence>
<evidence type="ECO:0000256" key="4">
    <source>
        <dbReference type="ARBA" id="ARBA00022723"/>
    </source>
</evidence>
<accession>A0A165EC30</accession>
<evidence type="ECO:0000256" key="3">
    <source>
        <dbReference type="ARBA" id="ARBA00022692"/>
    </source>
</evidence>
<proteinExistence type="inferred from homology"/>
<dbReference type="InterPro" id="IPR003780">
    <property type="entry name" value="COX15/CtaA_fam"/>
</dbReference>
<keyword evidence="8" id="KW-0350">Heme biosynthesis</keyword>
<evidence type="ECO:0000256" key="10">
    <source>
        <dbReference type="ARBA" id="ARBA00044501"/>
    </source>
</evidence>
<keyword evidence="14" id="KW-1185">Reference proteome</keyword>
<keyword evidence="4" id="KW-0479">Metal-binding</keyword>
<evidence type="ECO:0000256" key="7">
    <source>
        <dbReference type="ARBA" id="ARBA00023004"/>
    </source>
</evidence>
<dbReference type="GO" id="GO:0120547">
    <property type="term" value="F:heme A synthase activity"/>
    <property type="evidence" value="ECO:0007669"/>
    <property type="project" value="UniProtKB-EC"/>
</dbReference>
<dbReference type="PANTHER" id="PTHR23289">
    <property type="entry name" value="CYTOCHROME C OXIDASE ASSEMBLY PROTEIN COX15"/>
    <property type="match status" value="1"/>
</dbReference>
<dbReference type="InterPro" id="IPR023754">
    <property type="entry name" value="HemeA_Synthase_type2"/>
</dbReference>
<name>A0A165EC30_9BASI</name>
<evidence type="ECO:0000256" key="11">
    <source>
        <dbReference type="ARBA" id="ARBA00048044"/>
    </source>
</evidence>
<evidence type="ECO:0000256" key="8">
    <source>
        <dbReference type="ARBA" id="ARBA00023133"/>
    </source>
</evidence>
<dbReference type="OrthoDB" id="1726137at2759"/>
<keyword evidence="3 12" id="KW-0812">Transmembrane</keyword>
<keyword evidence="9 12" id="KW-0472">Membrane</keyword>
<dbReference type="Pfam" id="PF02628">
    <property type="entry name" value="COX15-CtaA"/>
    <property type="match status" value="1"/>
</dbReference>
<protein>
    <submittedName>
        <fullName evidence="13">Cytochrome oxidase assembly</fullName>
    </submittedName>
</protein>
<dbReference type="GO" id="GO:0005743">
    <property type="term" value="C:mitochondrial inner membrane"/>
    <property type="evidence" value="ECO:0007669"/>
    <property type="project" value="TreeGrafter"/>
</dbReference>
<dbReference type="AlphaFoldDB" id="A0A165EC30"/>
<dbReference type="EMBL" id="KV424012">
    <property type="protein sequence ID" value="KZT54541.1"/>
    <property type="molecule type" value="Genomic_DNA"/>
</dbReference>
<feature type="transmembrane region" description="Helical" evidence="12">
    <location>
        <begin position="12"/>
        <end position="32"/>
    </location>
</feature>
<comment type="cofactor">
    <cofactor evidence="1">
        <name>heme b</name>
        <dbReference type="ChEBI" id="CHEBI:60344"/>
    </cofactor>
</comment>
<evidence type="ECO:0000313" key="13">
    <source>
        <dbReference type="EMBL" id="KZT54541.1"/>
    </source>
</evidence>
<comment type="subcellular location">
    <subcellularLocation>
        <location evidence="2">Membrane</location>
        <topology evidence="2">Multi-pass membrane protein</topology>
    </subcellularLocation>
</comment>
<dbReference type="PANTHER" id="PTHR23289:SF2">
    <property type="entry name" value="CYTOCHROME C OXIDASE ASSEMBLY PROTEIN COX15 HOMOLOG"/>
    <property type="match status" value="1"/>
</dbReference>
<feature type="transmembrane region" description="Helical" evidence="12">
    <location>
        <begin position="222"/>
        <end position="248"/>
    </location>
</feature>
<sequence length="398" mass="43644">LPPLSPPTVGYWLLALAGMSFVIIVVGGVTRLTESGLSITEWRPVTGTLPPLSDAAWEGEFAKYRETPEYKMLNTNITLEAFKRIYYMEYSHRLLGRVIGLCLLAPFGYYALRRQLTPGLTAKLAGLAVLLGAQGALGWYMVASGLEDEILTTPGAVPRVSQYRLAAHLGAALVFYAGLVLTGLSVLRDAAYVRGRGWRAHGGWEQAWAAAPKQMRTFRLSAYAVGALVFLTALSGAFVAGLDAGLIYNEFPLMGGRLVPPGEELVRPEFTNVRIRHTAPWRNLFENPTTVQFDHRLLATTTYCAVGALWLLSRRLRPVLPRPARTATNWAWALANVQVALGISTLLYLVPVELAAAHQAGSVCLLTAMLALAAVLRRPGRWARVWREAVRKGQVRVR</sequence>
<dbReference type="Proteomes" id="UP000076842">
    <property type="component" value="Unassembled WGS sequence"/>
</dbReference>
<feature type="non-terminal residue" evidence="13">
    <location>
        <position position="1"/>
    </location>
</feature>
<dbReference type="GO" id="GO:0046872">
    <property type="term" value="F:metal ion binding"/>
    <property type="evidence" value="ECO:0007669"/>
    <property type="project" value="UniProtKB-KW"/>
</dbReference>
<feature type="transmembrane region" description="Helical" evidence="12">
    <location>
        <begin position="163"/>
        <end position="187"/>
    </location>
</feature>
<evidence type="ECO:0000313" key="14">
    <source>
        <dbReference type="Proteomes" id="UP000076842"/>
    </source>
</evidence>
<dbReference type="GO" id="GO:0006784">
    <property type="term" value="P:heme A biosynthetic process"/>
    <property type="evidence" value="ECO:0007669"/>
    <property type="project" value="InterPro"/>
</dbReference>
<dbReference type="FunCoup" id="A0A165EC30">
    <property type="interactions" value="559"/>
</dbReference>
<evidence type="ECO:0000256" key="1">
    <source>
        <dbReference type="ARBA" id="ARBA00001970"/>
    </source>
</evidence>
<evidence type="ECO:0000256" key="5">
    <source>
        <dbReference type="ARBA" id="ARBA00022989"/>
    </source>
</evidence>
<gene>
    <name evidence="13" type="ORF">CALCODRAFT_424571</name>
</gene>
<keyword evidence="7" id="KW-0408">Iron</keyword>
<comment type="pathway">
    <text evidence="10">Porphyrin-containing compound metabolism; heme A biosynthesis; heme A from heme O: step 1/1.</text>
</comment>
<evidence type="ECO:0000256" key="2">
    <source>
        <dbReference type="ARBA" id="ARBA00004141"/>
    </source>
</evidence>
<organism evidence="13 14">
    <name type="scientific">Calocera cornea HHB12733</name>
    <dbReference type="NCBI Taxonomy" id="1353952"/>
    <lineage>
        <taxon>Eukaryota</taxon>
        <taxon>Fungi</taxon>
        <taxon>Dikarya</taxon>
        <taxon>Basidiomycota</taxon>
        <taxon>Agaricomycotina</taxon>
        <taxon>Dacrymycetes</taxon>
        <taxon>Dacrymycetales</taxon>
        <taxon>Dacrymycetaceae</taxon>
        <taxon>Calocera</taxon>
    </lineage>
</organism>
<reference evidence="13 14" key="1">
    <citation type="journal article" date="2016" name="Mol. Biol. Evol.">
        <title>Comparative Genomics of Early-Diverging Mushroom-Forming Fungi Provides Insights into the Origins of Lignocellulose Decay Capabilities.</title>
        <authorList>
            <person name="Nagy L.G."/>
            <person name="Riley R."/>
            <person name="Tritt A."/>
            <person name="Adam C."/>
            <person name="Daum C."/>
            <person name="Floudas D."/>
            <person name="Sun H."/>
            <person name="Yadav J.S."/>
            <person name="Pangilinan J."/>
            <person name="Larsson K.H."/>
            <person name="Matsuura K."/>
            <person name="Barry K."/>
            <person name="Labutti K."/>
            <person name="Kuo R."/>
            <person name="Ohm R.A."/>
            <person name="Bhattacharya S.S."/>
            <person name="Shirouzu T."/>
            <person name="Yoshinaga Y."/>
            <person name="Martin F.M."/>
            <person name="Grigoriev I.V."/>
            <person name="Hibbett D.S."/>
        </authorList>
    </citation>
    <scope>NUCLEOTIDE SEQUENCE [LARGE SCALE GENOMIC DNA]</scope>
    <source>
        <strain evidence="13 14">HHB12733</strain>
    </source>
</reference>
<dbReference type="InParanoid" id="A0A165EC30"/>
<feature type="transmembrane region" description="Helical" evidence="12">
    <location>
        <begin position="295"/>
        <end position="312"/>
    </location>
</feature>
<dbReference type="STRING" id="1353952.A0A165EC30"/>
<keyword evidence="5 12" id="KW-1133">Transmembrane helix</keyword>
<keyword evidence="6" id="KW-0560">Oxidoreductase</keyword>
<evidence type="ECO:0000256" key="6">
    <source>
        <dbReference type="ARBA" id="ARBA00023002"/>
    </source>
</evidence>
<feature type="non-terminal residue" evidence="13">
    <location>
        <position position="398"/>
    </location>
</feature>